<keyword evidence="1" id="KW-0547">Nucleotide-binding</keyword>
<dbReference type="GO" id="GO:0016887">
    <property type="term" value="F:ATP hydrolysis activity"/>
    <property type="evidence" value="ECO:0007669"/>
    <property type="project" value="TreeGrafter"/>
</dbReference>
<dbReference type="InterPro" id="IPR027417">
    <property type="entry name" value="P-loop_NTPase"/>
</dbReference>
<keyword evidence="2" id="KW-0067">ATP-binding</keyword>
<dbReference type="InterPro" id="IPR050625">
    <property type="entry name" value="ParA/MinD_ATPase"/>
</dbReference>
<evidence type="ECO:0000313" key="4">
    <source>
        <dbReference type="Proteomes" id="UP000214646"/>
    </source>
</evidence>
<dbReference type="OrthoDB" id="264766at2"/>
<evidence type="ECO:0000313" key="3">
    <source>
        <dbReference type="EMBL" id="OWK44535.1"/>
    </source>
</evidence>
<dbReference type="RefSeq" id="WP_088253787.1">
    <property type="nucleotide sequence ID" value="NZ_NIDE01000003.1"/>
</dbReference>
<dbReference type="SUPFAM" id="SSF52540">
    <property type="entry name" value="P-loop containing nucleoside triphosphate hydrolases"/>
    <property type="match status" value="1"/>
</dbReference>
<evidence type="ECO:0000256" key="1">
    <source>
        <dbReference type="ARBA" id="ARBA00022741"/>
    </source>
</evidence>
<accession>A0A225E798</accession>
<dbReference type="AlphaFoldDB" id="A0A225E798"/>
<name>A0A225E798_9BACT</name>
<dbReference type="GO" id="GO:0051782">
    <property type="term" value="P:negative regulation of cell division"/>
    <property type="evidence" value="ECO:0007669"/>
    <property type="project" value="TreeGrafter"/>
</dbReference>
<dbReference type="GO" id="GO:0009898">
    <property type="term" value="C:cytoplasmic side of plasma membrane"/>
    <property type="evidence" value="ECO:0007669"/>
    <property type="project" value="TreeGrafter"/>
</dbReference>
<dbReference type="GO" id="GO:0005829">
    <property type="term" value="C:cytosol"/>
    <property type="evidence" value="ECO:0007669"/>
    <property type="project" value="TreeGrafter"/>
</dbReference>
<dbReference type="PANTHER" id="PTHR43384:SF6">
    <property type="entry name" value="SEPTUM SITE-DETERMINING PROTEIN MIND HOMOLOG, CHLOROPLASTIC"/>
    <property type="match status" value="1"/>
</dbReference>
<protein>
    <submittedName>
        <fullName evidence="3">Type II/IV secretion system ATPase TadZ/CpaE, associated with Flp pilus assembly</fullName>
    </submittedName>
</protein>
<dbReference type="EMBL" id="NIDE01000003">
    <property type="protein sequence ID" value="OWK44535.1"/>
    <property type="molecule type" value="Genomic_DNA"/>
</dbReference>
<reference evidence="4" key="1">
    <citation type="submission" date="2017-06" db="EMBL/GenBank/DDBJ databases">
        <title>Genome analysis of Fimbriiglobus ruber SP5, the first member of the order Planctomycetales with confirmed chitinolytic capability.</title>
        <authorList>
            <person name="Ravin N.V."/>
            <person name="Rakitin A.L."/>
            <person name="Ivanova A.A."/>
            <person name="Beletsky A.V."/>
            <person name="Kulichevskaya I.S."/>
            <person name="Mardanov A.V."/>
            <person name="Dedysh S.N."/>
        </authorList>
    </citation>
    <scope>NUCLEOTIDE SEQUENCE [LARGE SCALE GENOMIC DNA]</scope>
    <source>
        <strain evidence="4">SP5</strain>
    </source>
</reference>
<dbReference type="PANTHER" id="PTHR43384">
    <property type="entry name" value="SEPTUM SITE-DETERMINING PROTEIN MIND HOMOLOG, CHLOROPLASTIC-RELATED"/>
    <property type="match status" value="1"/>
</dbReference>
<proteinExistence type="predicted"/>
<keyword evidence="4" id="KW-1185">Reference proteome</keyword>
<sequence length="456" mass="49359">MNTLLVSPTREHPVLGDLEKLIRARRGFGAPEVVALDRVENWCRGHQPEFVIVILDGEQVERTLEAVRRLRGAGAQHLLVAGLATDAKLILRTLQAGADLFLDQEELGSELESALARLQVRQPDGDRAGQLLAVLSAAGGCGASTIAVNLAALLAKEYGQCNLIDLNLGKADLAPLLDLKPQYTLADLCRNDERLDRSMYEKLLVRHPDGISLLAGPLEFEDTAAITTRGVARAAGVAHETFKDVVVDLQDCFQDEQAAVLERATRILLVCRLDFTALRNTRRIVDFLVGRGVPRERIEIVVNHFGAPDELPVAEAEAAVGGPLVHFVPYDSETICAANNTGVPAALTVPLADVVQSIARLVGLDAPVPAGPDRFTRLVAKVREEATARLQGLAPRARAVSLWAAALANRTWAAVVRLTRYNHAPFPPIDVEEVETCHAPILPQEFRATDPRAISA</sequence>
<dbReference type="GO" id="GO:0005524">
    <property type="term" value="F:ATP binding"/>
    <property type="evidence" value="ECO:0007669"/>
    <property type="project" value="UniProtKB-KW"/>
</dbReference>
<comment type="caution">
    <text evidence="3">The sequence shown here is derived from an EMBL/GenBank/DDBJ whole genome shotgun (WGS) entry which is preliminary data.</text>
</comment>
<dbReference type="Proteomes" id="UP000214646">
    <property type="component" value="Unassembled WGS sequence"/>
</dbReference>
<evidence type="ECO:0000256" key="2">
    <source>
        <dbReference type="ARBA" id="ARBA00022840"/>
    </source>
</evidence>
<gene>
    <name evidence="3" type="ORF">FRUB_02467</name>
</gene>
<dbReference type="Gene3D" id="3.40.50.300">
    <property type="entry name" value="P-loop containing nucleotide triphosphate hydrolases"/>
    <property type="match status" value="1"/>
</dbReference>
<organism evidence="3 4">
    <name type="scientific">Fimbriiglobus ruber</name>
    <dbReference type="NCBI Taxonomy" id="1908690"/>
    <lineage>
        <taxon>Bacteria</taxon>
        <taxon>Pseudomonadati</taxon>
        <taxon>Planctomycetota</taxon>
        <taxon>Planctomycetia</taxon>
        <taxon>Gemmatales</taxon>
        <taxon>Gemmataceae</taxon>
        <taxon>Fimbriiglobus</taxon>
    </lineage>
</organism>